<dbReference type="PROSITE" id="PS51257">
    <property type="entry name" value="PROKAR_LIPOPROTEIN"/>
    <property type="match status" value="1"/>
</dbReference>
<evidence type="ECO:0000313" key="2">
    <source>
        <dbReference type="EMBL" id="CAA9267812.1"/>
    </source>
</evidence>
<feature type="chain" id="PRO_5026862006" description="Lipoprotein" evidence="1">
    <location>
        <begin position="18"/>
        <end position="202"/>
    </location>
</feature>
<proteinExistence type="predicted"/>
<evidence type="ECO:0000256" key="1">
    <source>
        <dbReference type="SAM" id="SignalP"/>
    </source>
</evidence>
<keyword evidence="1" id="KW-0732">Signal</keyword>
<organism evidence="2">
    <name type="scientific">uncultured Acetobacteraceae bacterium</name>
    <dbReference type="NCBI Taxonomy" id="169975"/>
    <lineage>
        <taxon>Bacteria</taxon>
        <taxon>Pseudomonadati</taxon>
        <taxon>Pseudomonadota</taxon>
        <taxon>Alphaproteobacteria</taxon>
        <taxon>Acetobacterales</taxon>
        <taxon>Acetobacteraceae</taxon>
        <taxon>environmental samples</taxon>
    </lineage>
</organism>
<feature type="signal peptide" evidence="1">
    <location>
        <begin position="1"/>
        <end position="17"/>
    </location>
</feature>
<evidence type="ECO:0008006" key="3">
    <source>
        <dbReference type="Google" id="ProtNLM"/>
    </source>
</evidence>
<sequence length="202" mass="20730">MAFPRILGVLAALAGCAAPGAGTPAATNTGSAERNAAVLRVARAMLASGECREAEARIADAPIRLDDPGFPGAVRQLVRVEGCGGRGLLNVMVAPVPGGGERVSPLFPGTTIADPSLQRDGLRQAVAAARAVAPDCDRITVNETRFTGPAGLASRVGRVTQPWTETWVLGACGRLLAVPMEFTPNEGGTAIRIDGRAVRALN</sequence>
<name>A0A6J4J5V8_9PROT</name>
<dbReference type="EMBL" id="CADCTG010000224">
    <property type="protein sequence ID" value="CAA9267812.1"/>
    <property type="molecule type" value="Genomic_DNA"/>
</dbReference>
<protein>
    <recommendedName>
        <fullName evidence="3">Lipoprotein</fullName>
    </recommendedName>
</protein>
<reference evidence="2" key="1">
    <citation type="submission" date="2020-02" db="EMBL/GenBank/DDBJ databases">
        <authorList>
            <person name="Meier V. D."/>
        </authorList>
    </citation>
    <scope>NUCLEOTIDE SEQUENCE</scope>
    <source>
        <strain evidence="2">AVDCRST_MAG08</strain>
    </source>
</reference>
<accession>A0A6J4J5V8</accession>
<dbReference type="AlphaFoldDB" id="A0A6J4J5V8"/>
<gene>
    <name evidence="2" type="ORF">AVDCRST_MAG08-3032</name>
</gene>